<dbReference type="EMBL" id="JAGYPN010000001">
    <property type="protein sequence ID" value="MBS4221331.1"/>
    <property type="molecule type" value="Genomic_DNA"/>
</dbReference>
<comment type="caution">
    <text evidence="2">The sequence shown here is derived from an EMBL/GenBank/DDBJ whole genome shotgun (WGS) entry which is preliminary data.</text>
</comment>
<protein>
    <recommendedName>
        <fullName evidence="1">DUF2268 domain-containing protein</fullName>
    </recommendedName>
</protein>
<accession>A0A942UH33</accession>
<name>A0A942UH33_9BACI</name>
<evidence type="ECO:0000259" key="1">
    <source>
        <dbReference type="Pfam" id="PF10026"/>
    </source>
</evidence>
<dbReference type="Proteomes" id="UP000676456">
    <property type="component" value="Unassembled WGS sequence"/>
</dbReference>
<dbReference type="AlphaFoldDB" id="A0A942UH33"/>
<feature type="domain" description="DUF2268" evidence="1">
    <location>
        <begin position="40"/>
        <end position="231"/>
    </location>
</feature>
<evidence type="ECO:0000313" key="2">
    <source>
        <dbReference type="EMBL" id="MBS4221331.1"/>
    </source>
</evidence>
<dbReference type="InterPro" id="IPR018728">
    <property type="entry name" value="DUF2268"/>
</dbReference>
<gene>
    <name evidence="2" type="ORF">KHA91_00995</name>
</gene>
<reference evidence="2 3" key="1">
    <citation type="submission" date="2021-05" db="EMBL/GenBank/DDBJ databases">
        <title>Novel Bacillus species.</title>
        <authorList>
            <person name="Liu G."/>
        </authorList>
    </citation>
    <scope>NUCLEOTIDE SEQUENCE [LARGE SCALE GENOMIC DNA]</scope>
    <source>
        <strain evidence="2 3">FJAT-49682</strain>
    </source>
</reference>
<dbReference type="RefSeq" id="WP_213096367.1">
    <property type="nucleotide sequence ID" value="NZ_JAGYPN010000001.1"/>
</dbReference>
<evidence type="ECO:0000313" key="3">
    <source>
        <dbReference type="Proteomes" id="UP000676456"/>
    </source>
</evidence>
<organism evidence="2 3">
    <name type="scientific">Lederbergia citrea</name>
    <dbReference type="NCBI Taxonomy" id="2833581"/>
    <lineage>
        <taxon>Bacteria</taxon>
        <taxon>Bacillati</taxon>
        <taxon>Bacillota</taxon>
        <taxon>Bacilli</taxon>
        <taxon>Bacillales</taxon>
        <taxon>Bacillaceae</taxon>
        <taxon>Lederbergia</taxon>
    </lineage>
</organism>
<sequence length="239" mass="28341">MANPDVKDGNDFYRYLTQFGMYRPSREALRSVGKLEEEKVWEKIENIYTKYRKKWRGPDVDIYIFPINQSNRMFIQQLKGRSGLAFPHKLFLFISDGLDDKNLEALVVHEYHHAARMNNYKKNNNDYTLLDSLLFEGLAEHAVLKCCGVAYTAEWTKQYSPDRLKYYWNHSYEQNLQITRENRLHDDLLFGRRRVPKMMGYSMGYELAKGYIKNNQLTIIDSLKIPSEKLLVNNKFISE</sequence>
<keyword evidence="3" id="KW-1185">Reference proteome</keyword>
<proteinExistence type="predicted"/>
<dbReference type="Pfam" id="PF10026">
    <property type="entry name" value="DUF2268"/>
    <property type="match status" value="1"/>
</dbReference>